<reference evidence="9 10" key="1">
    <citation type="submission" date="2017-10" db="EMBL/GenBank/DDBJ databases">
        <title>Comparative genomics in systemic dimorphic fungi from Ajellomycetaceae.</title>
        <authorList>
            <person name="Munoz J.F."/>
            <person name="Mcewen J.G."/>
            <person name="Clay O.K."/>
            <person name="Cuomo C.A."/>
        </authorList>
    </citation>
    <scope>NUCLEOTIDE SEQUENCE [LARGE SCALE GENOMIC DNA]</scope>
    <source>
        <strain evidence="9 10">UAMH7299</strain>
    </source>
</reference>
<feature type="compositionally biased region" description="Low complexity" evidence="6">
    <location>
        <begin position="348"/>
        <end position="364"/>
    </location>
</feature>
<name>A0A2B7WNX7_POLH7</name>
<evidence type="ECO:0000313" key="9">
    <source>
        <dbReference type="EMBL" id="PGH01084.1"/>
    </source>
</evidence>
<keyword evidence="1 7" id="KW-0732">Signal</keyword>
<dbReference type="Gene3D" id="2.60.120.200">
    <property type="match status" value="1"/>
</dbReference>
<dbReference type="EMBL" id="PDNA01000242">
    <property type="protein sequence ID" value="PGH01084.1"/>
    <property type="molecule type" value="Genomic_DNA"/>
</dbReference>
<dbReference type="InterPro" id="IPR013320">
    <property type="entry name" value="ConA-like_dom_sf"/>
</dbReference>
<dbReference type="PROSITE" id="PS51762">
    <property type="entry name" value="GH16_2"/>
    <property type="match status" value="1"/>
</dbReference>
<dbReference type="OrthoDB" id="4781at2759"/>
<evidence type="ECO:0000313" key="10">
    <source>
        <dbReference type="Proteomes" id="UP000224634"/>
    </source>
</evidence>
<comment type="function">
    <text evidence="5">Dual chitinase/transglycosylase that plays a role in cell wall architecture. Chitinase and transglycosylase activities are coupled. Required for the polysaccharide cross-linking at the septa and the cell wall. More specifically, transfers chitin to 1,6-beta-glucan in the cell wall.</text>
</comment>
<feature type="domain" description="GH16" evidence="8">
    <location>
        <begin position="61"/>
        <end position="277"/>
    </location>
</feature>
<organism evidence="9 10">
    <name type="scientific">Polytolypa hystricis (strain UAMH7299)</name>
    <dbReference type="NCBI Taxonomy" id="1447883"/>
    <lineage>
        <taxon>Eukaryota</taxon>
        <taxon>Fungi</taxon>
        <taxon>Dikarya</taxon>
        <taxon>Ascomycota</taxon>
        <taxon>Pezizomycotina</taxon>
        <taxon>Eurotiomycetes</taxon>
        <taxon>Eurotiomycetidae</taxon>
        <taxon>Onygenales</taxon>
        <taxon>Onygenales incertae sedis</taxon>
        <taxon>Polytolypa</taxon>
    </lineage>
</organism>
<accession>A0A2B7WNX7</accession>
<dbReference type="GO" id="GO:0031505">
    <property type="term" value="P:fungal-type cell wall organization"/>
    <property type="evidence" value="ECO:0007669"/>
    <property type="project" value="TreeGrafter"/>
</dbReference>
<evidence type="ECO:0000256" key="6">
    <source>
        <dbReference type="SAM" id="MobiDB-lite"/>
    </source>
</evidence>
<dbReference type="GO" id="GO:0016757">
    <property type="term" value="F:glycosyltransferase activity"/>
    <property type="evidence" value="ECO:0007669"/>
    <property type="project" value="TreeGrafter"/>
</dbReference>
<dbReference type="AlphaFoldDB" id="A0A2B7WNX7"/>
<proteinExistence type="inferred from homology"/>
<feature type="chain" id="PRO_5013242346" description="GH16 domain-containing protein" evidence="7">
    <location>
        <begin position="21"/>
        <end position="457"/>
    </location>
</feature>
<evidence type="ECO:0000256" key="2">
    <source>
        <dbReference type="ARBA" id="ARBA00022801"/>
    </source>
</evidence>
<feature type="region of interest" description="Disordered" evidence="6">
    <location>
        <begin position="347"/>
        <end position="436"/>
    </location>
</feature>
<dbReference type="PANTHER" id="PTHR10963">
    <property type="entry name" value="GLYCOSYL HYDROLASE-RELATED"/>
    <property type="match status" value="1"/>
</dbReference>
<evidence type="ECO:0000256" key="1">
    <source>
        <dbReference type="ARBA" id="ARBA00022729"/>
    </source>
</evidence>
<keyword evidence="10" id="KW-1185">Reference proteome</keyword>
<evidence type="ECO:0000256" key="4">
    <source>
        <dbReference type="ARBA" id="ARBA00038074"/>
    </source>
</evidence>
<dbReference type="InterPro" id="IPR050546">
    <property type="entry name" value="Glycosyl_Hydrlase_16"/>
</dbReference>
<dbReference type="GO" id="GO:0005975">
    <property type="term" value="P:carbohydrate metabolic process"/>
    <property type="evidence" value="ECO:0007669"/>
    <property type="project" value="InterPro"/>
</dbReference>
<protein>
    <recommendedName>
        <fullName evidence="8">GH16 domain-containing protein</fullName>
    </recommendedName>
</protein>
<comment type="similarity">
    <text evidence="4">Belongs to the glycosyl hydrolase 16 family. CRH1 subfamily.</text>
</comment>
<keyword evidence="2" id="KW-0378">Hydrolase</keyword>
<dbReference type="GO" id="GO:0004553">
    <property type="term" value="F:hydrolase activity, hydrolyzing O-glycosyl compounds"/>
    <property type="evidence" value="ECO:0007669"/>
    <property type="project" value="InterPro"/>
</dbReference>
<sequence>MAPLLRYAMALAMASQLVLSQRIEVECTPSKKCPDSKPCCSQYGQCGVGAYCLGGCDPKSSTTVDACVPAPVCQSKTFKWDNLDSVAPNTKYLGDASKADWVASGQPLTTGGNLLLTMAPETVGTLLASNHYMWYGKTTARLKTSRGKGVVTAFILLSDVKDEVDFEWIGSNLQDVETNYYFQGITDYSNGDTFKTEDTFNNFHLYEIDWTPEAVKWSIDGKVVRTLERKSTFNATTDQYNYPQSPSRVQLSLWPGGLPSNGEGTIEWAGGLVNWEHPDITNHGYYYATFDEVTIECYDPPANADIKGDTSYIFKDASGTEDTVQMTNKKTVLKSFLGTGVNMTADYPSKSSSSSSSKSPAESSDVAVIPGLTGGGPGTNGQRESEGKNNKDGDGGDGGDDGDGSPTNDWDRPATTGFTQGNVDGPGDSNGASSQNEQMLRGSLFAGLVALTVLVTL</sequence>
<evidence type="ECO:0000256" key="7">
    <source>
        <dbReference type="SAM" id="SignalP"/>
    </source>
</evidence>
<dbReference type="Pfam" id="PF00722">
    <property type="entry name" value="Glyco_hydro_16"/>
    <property type="match status" value="1"/>
</dbReference>
<evidence type="ECO:0000256" key="5">
    <source>
        <dbReference type="ARBA" id="ARBA00093308"/>
    </source>
</evidence>
<evidence type="ECO:0000259" key="8">
    <source>
        <dbReference type="PROSITE" id="PS51762"/>
    </source>
</evidence>
<feature type="compositionally biased region" description="Basic and acidic residues" evidence="6">
    <location>
        <begin position="383"/>
        <end position="394"/>
    </location>
</feature>
<dbReference type="InterPro" id="IPR000757">
    <property type="entry name" value="Beta-glucanase-like"/>
</dbReference>
<dbReference type="CDD" id="cd02183">
    <property type="entry name" value="GH16_fungal_CRH1_transglycosylase"/>
    <property type="match status" value="1"/>
</dbReference>
<dbReference type="GO" id="GO:0009277">
    <property type="term" value="C:fungal-type cell wall"/>
    <property type="evidence" value="ECO:0007669"/>
    <property type="project" value="UniProtKB-ARBA"/>
</dbReference>
<dbReference type="FunFam" id="2.60.120.200:FF:000159">
    <property type="entry name" value="Glycosidase"/>
    <property type="match status" value="1"/>
</dbReference>
<gene>
    <name evidence="9" type="ORF">AJ80_09067</name>
</gene>
<dbReference type="Proteomes" id="UP000224634">
    <property type="component" value="Unassembled WGS sequence"/>
</dbReference>
<evidence type="ECO:0000256" key="3">
    <source>
        <dbReference type="ARBA" id="ARBA00023295"/>
    </source>
</evidence>
<dbReference type="PANTHER" id="PTHR10963:SF22">
    <property type="entry name" value="GLYCOSIDASE CRH2-RELATED"/>
    <property type="match status" value="1"/>
</dbReference>
<dbReference type="SUPFAM" id="SSF49899">
    <property type="entry name" value="Concanavalin A-like lectins/glucanases"/>
    <property type="match status" value="1"/>
</dbReference>
<keyword evidence="3" id="KW-0326">Glycosidase</keyword>
<comment type="caution">
    <text evidence="9">The sequence shown here is derived from an EMBL/GenBank/DDBJ whole genome shotgun (WGS) entry which is preliminary data.</text>
</comment>
<dbReference type="STRING" id="1447883.A0A2B7WNX7"/>
<feature type="signal peptide" evidence="7">
    <location>
        <begin position="1"/>
        <end position="20"/>
    </location>
</feature>